<dbReference type="PANTHER" id="PTHR30001">
    <property type="entry name" value="RIBONUCLEASE"/>
    <property type="match status" value="1"/>
</dbReference>
<evidence type="ECO:0000256" key="18">
    <source>
        <dbReference type="SAM" id="MobiDB-lite"/>
    </source>
</evidence>
<feature type="compositionally biased region" description="Basic and acidic residues" evidence="18">
    <location>
        <begin position="891"/>
        <end position="902"/>
    </location>
</feature>
<evidence type="ECO:0000256" key="7">
    <source>
        <dbReference type="ARBA" id="ARBA00022519"/>
    </source>
</evidence>
<proteinExistence type="inferred from homology"/>
<keyword evidence="6" id="KW-0963">Cytoplasm</keyword>
<dbReference type="Gene3D" id="2.40.50.140">
    <property type="entry name" value="Nucleic acid-binding proteins"/>
    <property type="match status" value="2"/>
</dbReference>
<evidence type="ECO:0000256" key="10">
    <source>
        <dbReference type="ARBA" id="ARBA00022722"/>
    </source>
</evidence>
<keyword evidence="9" id="KW-0819">tRNA processing</keyword>
<dbReference type="GO" id="GO:0046872">
    <property type="term" value="F:metal ion binding"/>
    <property type="evidence" value="ECO:0007669"/>
    <property type="project" value="UniProtKB-KW"/>
</dbReference>
<dbReference type="InterPro" id="IPR019307">
    <property type="entry name" value="RNA-bd_AU-1/RNase_E/G"/>
</dbReference>
<evidence type="ECO:0000259" key="19">
    <source>
        <dbReference type="PROSITE" id="PS50126"/>
    </source>
</evidence>
<evidence type="ECO:0000256" key="17">
    <source>
        <dbReference type="ARBA" id="ARBA00023136"/>
    </source>
</evidence>
<dbReference type="GO" id="GO:0006364">
    <property type="term" value="P:rRNA processing"/>
    <property type="evidence" value="ECO:0007669"/>
    <property type="project" value="UniProtKB-KW"/>
</dbReference>
<reference evidence="20 21" key="1">
    <citation type="journal article" date="2013" name="ISME J.">
        <title>By their genes ye shall know them: genomic signatures of predatory bacteria.</title>
        <authorList>
            <person name="Pasternak Z."/>
            <person name="Pietrokovski S."/>
            <person name="Rotem O."/>
            <person name="Gophna U."/>
            <person name="Lurie-Weinberger M.N."/>
            <person name="Jurkevitch E."/>
        </authorList>
    </citation>
    <scope>NUCLEOTIDE SEQUENCE [LARGE SCALE GENOMIC DNA]</scope>
    <source>
        <strain evidence="20">EPB</strain>
    </source>
</reference>
<evidence type="ECO:0000256" key="16">
    <source>
        <dbReference type="ARBA" id="ARBA00022884"/>
    </source>
</evidence>
<keyword evidence="10" id="KW-0540">Nuclease</keyword>
<dbReference type="InterPro" id="IPR003029">
    <property type="entry name" value="S1_domain"/>
</dbReference>
<sequence length="986" mass="109952">MAKRMLIDATHAEETRVAVVDGNRLVEFDYESKVRKQLKGSIFLAKVTRVEPSLQAAFVNFGGNRHGFLPFTEIHPDYYRIPIADREALLAEQQAELDALAAEEEAEEAEALARAAAQQAQAEGQPAAETSDDAEQDQSESDEEDEDEEDEEDDEDGEDDEDDEDEDEDEIVEELGGENRAVDMIDEDSDEDESDEEETAPAPVQLIPLAIPVDGVFADDQDQDAETDFSAADDADEGGDNGDMTAADAEGQAEGEATAEGAAEESAGGEGNNDRRRGRGNDRGRGRGRGGRDRGRGRGGRHMAASSRRVEMLGGDGVDGDRPLRPSLRKNYKIQEVIKRGQIMLIQVSKEERGNKGAAVTTYLSLPGRYCVLMPNSPRGGGVSRKIANFEERRRMKEILAELNVPEGMSVIMRTAGMSRTKQEIKRDLDYLLRLWNDIRDLTLQSSAPAQIHEEGNLVRRAVRDLYSRDIEEIHVAGEDGYKIARDFMKVMMPSHAKRVVHYQDEQIPLFHRYQVESQIRDMGSSTAQLKSGGYLVINPTEALVSVDVNSGRATKERHIEETALKTNLEAADEVARQLRLRDLGGLVVIDFIDMEDRRNNAKVERRLKEALSTDRARIQMGRISSFGLLEMSRQRLNPSLTEAQFEKCHECGGAGHVRTEDSASILALRALEEEGIRGRAATVHLTVPPRVALYILNHKRAMMEDIERRYGFTILIRVDESLTASDFKIESIKAQPRDDDDEAPAPRRRPEQRAPIARNVVEDDQDESGEDDDETSETDAESDGETGEADAGAPREDGEDGQRRNRRRRGRRGGRNRNRRDRDQNGGEDRPTDEDGDIDGNRAEADFASDDDAQPRENTAREHAPREGNREGAREGGRGRNRNRGGRNRGGRDNRGPREDQPMNQQGQERNDNVDHGYAVNIGDVPASAAPVRERAPSFEVAQAPVQAPVQERAQESTPPVAREYERVNEEPSEKKKGWWNRLME</sequence>
<dbReference type="Gene3D" id="3.40.1260.20">
    <property type="entry name" value="Ribonuclease E, catalytic domain"/>
    <property type="match status" value="1"/>
</dbReference>
<feature type="domain" description="S1 motif" evidence="19">
    <location>
        <begin position="40"/>
        <end position="115"/>
    </location>
</feature>
<evidence type="ECO:0000256" key="12">
    <source>
        <dbReference type="ARBA" id="ARBA00022730"/>
    </source>
</evidence>
<dbReference type="AlphaFoldDB" id="M4VFB4"/>
<feature type="compositionally biased region" description="Basic residues" evidence="18">
    <location>
        <begin position="805"/>
        <end position="820"/>
    </location>
</feature>
<protein>
    <recommendedName>
        <fullName evidence="4">Ribonuclease G</fullName>
    </recommendedName>
</protein>
<dbReference type="Pfam" id="PF20833">
    <property type="entry name" value="RNase_E_G_Thio"/>
    <property type="match status" value="1"/>
</dbReference>
<feature type="region of interest" description="Disordered" evidence="18">
    <location>
        <begin position="730"/>
        <end position="986"/>
    </location>
</feature>
<dbReference type="HOGENOM" id="CLU_003468_5_0_5"/>
<feature type="compositionally biased region" description="Basic and acidic residues" evidence="18">
    <location>
        <begin position="272"/>
        <end position="296"/>
    </location>
</feature>
<keyword evidence="14 20" id="KW-0378">Hydrolase</keyword>
<keyword evidence="5" id="KW-1003">Cell membrane</keyword>
<dbReference type="OrthoDB" id="9804278at2"/>
<dbReference type="InterPro" id="IPR028878">
    <property type="entry name" value="RNase_E"/>
</dbReference>
<feature type="compositionally biased region" description="Low complexity" evidence="18">
    <location>
        <begin position="242"/>
        <end position="266"/>
    </location>
</feature>
<evidence type="ECO:0000256" key="15">
    <source>
        <dbReference type="ARBA" id="ARBA00022842"/>
    </source>
</evidence>
<dbReference type="GO" id="GO:0005737">
    <property type="term" value="C:cytoplasm"/>
    <property type="evidence" value="ECO:0007669"/>
    <property type="project" value="UniProtKB-SubCell"/>
</dbReference>
<feature type="compositionally biased region" description="Acidic residues" evidence="18">
    <location>
        <begin position="217"/>
        <end position="240"/>
    </location>
</feature>
<feature type="compositionally biased region" description="Basic and acidic residues" evidence="18">
    <location>
        <begin position="964"/>
        <end position="978"/>
    </location>
</feature>
<feature type="compositionally biased region" description="Acidic residues" evidence="18">
    <location>
        <begin position="101"/>
        <end position="110"/>
    </location>
</feature>
<feature type="compositionally biased region" description="Basic and acidic residues" evidence="18">
    <location>
        <begin position="794"/>
        <end position="804"/>
    </location>
</feature>
<comment type="cofactor">
    <cofactor evidence="1">
        <name>Mg(2+)</name>
        <dbReference type="ChEBI" id="CHEBI:18420"/>
    </cofactor>
</comment>
<keyword evidence="11" id="KW-0479">Metal-binding</keyword>
<dbReference type="KEGG" id="man:A11S_340"/>
<feature type="compositionally biased region" description="Basic residues" evidence="18">
    <location>
        <begin position="880"/>
        <end position="890"/>
    </location>
</feature>
<gene>
    <name evidence="20" type="ORF">A11S_340</name>
</gene>
<feature type="compositionally biased region" description="Acidic residues" evidence="18">
    <location>
        <begin position="184"/>
        <end position="199"/>
    </location>
</feature>
<evidence type="ECO:0000256" key="8">
    <source>
        <dbReference type="ARBA" id="ARBA00022552"/>
    </source>
</evidence>
<feature type="compositionally biased region" description="Acidic residues" evidence="18">
    <location>
        <begin position="763"/>
        <end position="789"/>
    </location>
</feature>
<evidence type="ECO:0000256" key="4">
    <source>
        <dbReference type="ARBA" id="ARBA00017719"/>
    </source>
</evidence>
<accession>M4VFB4</accession>
<evidence type="ECO:0000256" key="2">
    <source>
        <dbReference type="ARBA" id="ARBA00004496"/>
    </source>
</evidence>
<name>M4VFB4_9BACT</name>
<dbReference type="InterPro" id="IPR004659">
    <property type="entry name" value="RNase_E/G"/>
</dbReference>
<dbReference type="PATRIC" id="fig|349215.9.peg.335"/>
<dbReference type="STRING" id="349215.A11S_340"/>
<dbReference type="Pfam" id="PF10150">
    <property type="entry name" value="RNase_E_G"/>
    <property type="match status" value="1"/>
</dbReference>
<evidence type="ECO:0000256" key="9">
    <source>
        <dbReference type="ARBA" id="ARBA00022694"/>
    </source>
</evidence>
<evidence type="ECO:0000256" key="6">
    <source>
        <dbReference type="ARBA" id="ARBA00022490"/>
    </source>
</evidence>
<evidence type="ECO:0000313" key="21">
    <source>
        <dbReference type="Proteomes" id="UP000011932"/>
    </source>
</evidence>
<keyword evidence="12" id="KW-0699">rRNA-binding</keyword>
<evidence type="ECO:0000256" key="14">
    <source>
        <dbReference type="ARBA" id="ARBA00022801"/>
    </source>
</evidence>
<keyword evidence="7" id="KW-0997">Cell inner membrane</keyword>
<keyword evidence="13" id="KW-0255">Endonuclease</keyword>
<feature type="compositionally biased region" description="Basic and acidic residues" evidence="18">
    <location>
        <begin position="821"/>
        <end position="831"/>
    </location>
</feature>
<dbReference type="GO" id="GO:0008033">
    <property type="term" value="P:tRNA processing"/>
    <property type="evidence" value="ECO:0007669"/>
    <property type="project" value="UniProtKB-KW"/>
</dbReference>
<feature type="compositionally biased region" description="Low complexity" evidence="18">
    <location>
        <begin position="112"/>
        <end position="129"/>
    </location>
</feature>
<feature type="compositionally biased region" description="Acidic residues" evidence="18">
    <location>
        <begin position="130"/>
        <end position="176"/>
    </location>
</feature>
<organism evidence="20 21">
    <name type="scientific">Micavibrio aeruginosavorus EPB</name>
    <dbReference type="NCBI Taxonomy" id="349215"/>
    <lineage>
        <taxon>Bacteria</taxon>
        <taxon>Pseudomonadati</taxon>
        <taxon>Bdellovibrionota</taxon>
        <taxon>Bdellovibrionia</taxon>
        <taxon>Bdellovibrionales</taxon>
        <taxon>Pseudobdellovibrionaceae</taxon>
        <taxon>Micavibrio</taxon>
    </lineage>
</organism>
<dbReference type="PROSITE" id="PS50126">
    <property type="entry name" value="S1"/>
    <property type="match status" value="1"/>
</dbReference>
<evidence type="ECO:0000256" key="11">
    <source>
        <dbReference type="ARBA" id="ARBA00022723"/>
    </source>
</evidence>
<dbReference type="RefSeq" id="WP_015466734.1">
    <property type="nucleotide sequence ID" value="NC_020812.1"/>
</dbReference>
<evidence type="ECO:0000313" key="20">
    <source>
        <dbReference type="EMBL" id="AGH97175.1"/>
    </source>
</evidence>
<dbReference type="HAMAP" id="MF_00970">
    <property type="entry name" value="RNase_E"/>
    <property type="match status" value="1"/>
</dbReference>
<feature type="compositionally biased region" description="Basic and acidic residues" evidence="18">
    <location>
        <begin position="854"/>
        <end position="879"/>
    </location>
</feature>
<dbReference type="EMBL" id="CP003538">
    <property type="protein sequence ID" value="AGH97175.1"/>
    <property type="molecule type" value="Genomic_DNA"/>
</dbReference>
<dbReference type="GO" id="GO:0019843">
    <property type="term" value="F:rRNA binding"/>
    <property type="evidence" value="ECO:0007669"/>
    <property type="project" value="UniProtKB-KW"/>
</dbReference>
<dbReference type="PANTHER" id="PTHR30001:SF1">
    <property type="entry name" value="RIBONUCLEASE E_G-LIKE PROTEIN, CHLOROPLASTIC"/>
    <property type="match status" value="1"/>
</dbReference>
<evidence type="ECO:0000256" key="3">
    <source>
        <dbReference type="ARBA" id="ARBA00005663"/>
    </source>
</evidence>
<evidence type="ECO:0000256" key="13">
    <source>
        <dbReference type="ARBA" id="ARBA00022759"/>
    </source>
</evidence>
<dbReference type="SUPFAM" id="SSF50249">
    <property type="entry name" value="Nucleic acid-binding proteins"/>
    <property type="match status" value="1"/>
</dbReference>
<dbReference type="Proteomes" id="UP000011932">
    <property type="component" value="Chromosome"/>
</dbReference>
<dbReference type="InterPro" id="IPR048583">
    <property type="entry name" value="RNase_E_G_thioredoxin-like"/>
</dbReference>
<keyword evidence="15" id="KW-0460">Magnesium</keyword>
<comment type="similarity">
    <text evidence="3">Belongs to the RNase E/G family. RNase G subfamily.</text>
</comment>
<keyword evidence="17" id="KW-0472">Membrane</keyword>
<keyword evidence="16" id="KW-0694">RNA-binding</keyword>
<comment type="subcellular location">
    <subcellularLocation>
        <location evidence="2">Cytoplasm</location>
    </subcellularLocation>
</comment>
<dbReference type="GO" id="GO:0008995">
    <property type="term" value="F:ribonuclease E activity"/>
    <property type="evidence" value="ECO:0007669"/>
    <property type="project" value="InterPro"/>
</dbReference>
<keyword evidence="8" id="KW-0698">rRNA processing</keyword>
<evidence type="ECO:0000256" key="1">
    <source>
        <dbReference type="ARBA" id="ARBA00001946"/>
    </source>
</evidence>
<dbReference type="InterPro" id="IPR012340">
    <property type="entry name" value="NA-bd_OB-fold"/>
</dbReference>
<dbReference type="NCBIfam" id="TIGR00757">
    <property type="entry name" value="RNaseEG"/>
    <property type="match status" value="1"/>
</dbReference>
<feature type="region of interest" description="Disordered" evidence="18">
    <location>
        <begin position="101"/>
        <end position="326"/>
    </location>
</feature>
<evidence type="ECO:0000256" key="5">
    <source>
        <dbReference type="ARBA" id="ARBA00022475"/>
    </source>
</evidence>